<dbReference type="AlphaFoldDB" id="A0A9N7VP16"/>
<sequence length="112" mass="12551">MHVCRLMWGHLHDDGSWIEGVLAAKVVDQGQGKSDCSHPDRKSKRSTPQGGESDLNPHTAAATAGRLSWWRREEEEEEEEEEEGAERWSDGWMDGWVDGVRGGRAVPTRTPV</sequence>
<protein>
    <submittedName>
        <fullName evidence="2">Uncharacterized protein</fullName>
    </submittedName>
</protein>
<feature type="compositionally biased region" description="Acidic residues" evidence="1">
    <location>
        <begin position="74"/>
        <end position="84"/>
    </location>
</feature>
<dbReference type="Proteomes" id="UP001153269">
    <property type="component" value="Unassembled WGS sequence"/>
</dbReference>
<reference evidence="2" key="1">
    <citation type="submission" date="2020-03" db="EMBL/GenBank/DDBJ databases">
        <authorList>
            <person name="Weist P."/>
        </authorList>
    </citation>
    <scope>NUCLEOTIDE SEQUENCE</scope>
</reference>
<proteinExistence type="predicted"/>
<keyword evidence="3" id="KW-1185">Reference proteome</keyword>
<evidence type="ECO:0000256" key="1">
    <source>
        <dbReference type="SAM" id="MobiDB-lite"/>
    </source>
</evidence>
<evidence type="ECO:0000313" key="2">
    <source>
        <dbReference type="EMBL" id="CAB1453054.1"/>
    </source>
</evidence>
<name>A0A9N7VP16_PLEPL</name>
<feature type="region of interest" description="Disordered" evidence="1">
    <location>
        <begin position="29"/>
        <end position="112"/>
    </location>
</feature>
<comment type="caution">
    <text evidence="2">The sequence shown here is derived from an EMBL/GenBank/DDBJ whole genome shotgun (WGS) entry which is preliminary data.</text>
</comment>
<evidence type="ECO:0000313" key="3">
    <source>
        <dbReference type="Proteomes" id="UP001153269"/>
    </source>
</evidence>
<organism evidence="2 3">
    <name type="scientific">Pleuronectes platessa</name>
    <name type="common">European plaice</name>
    <dbReference type="NCBI Taxonomy" id="8262"/>
    <lineage>
        <taxon>Eukaryota</taxon>
        <taxon>Metazoa</taxon>
        <taxon>Chordata</taxon>
        <taxon>Craniata</taxon>
        <taxon>Vertebrata</taxon>
        <taxon>Euteleostomi</taxon>
        <taxon>Actinopterygii</taxon>
        <taxon>Neopterygii</taxon>
        <taxon>Teleostei</taxon>
        <taxon>Neoteleostei</taxon>
        <taxon>Acanthomorphata</taxon>
        <taxon>Carangaria</taxon>
        <taxon>Pleuronectiformes</taxon>
        <taxon>Pleuronectoidei</taxon>
        <taxon>Pleuronectidae</taxon>
        <taxon>Pleuronectes</taxon>
    </lineage>
</organism>
<dbReference type="EMBL" id="CADEAL010004155">
    <property type="protein sequence ID" value="CAB1453054.1"/>
    <property type="molecule type" value="Genomic_DNA"/>
</dbReference>
<gene>
    <name evidence="2" type="ORF">PLEPLA_LOCUS40804</name>
</gene>
<accession>A0A9N7VP16</accession>